<keyword evidence="1" id="KW-1133">Transmembrane helix</keyword>
<feature type="transmembrane region" description="Helical" evidence="1">
    <location>
        <begin position="68"/>
        <end position="86"/>
    </location>
</feature>
<accession>A0A2P6S112</accession>
<dbReference type="EMBL" id="PDCK01000040">
    <property type="protein sequence ID" value="PRQ52367.1"/>
    <property type="molecule type" value="Genomic_DNA"/>
</dbReference>
<keyword evidence="3" id="KW-1185">Reference proteome</keyword>
<evidence type="ECO:0000313" key="3">
    <source>
        <dbReference type="Proteomes" id="UP000238479"/>
    </source>
</evidence>
<reference evidence="2 3" key="1">
    <citation type="journal article" date="2018" name="Nat. Genet.">
        <title>The Rosa genome provides new insights in the design of modern roses.</title>
        <authorList>
            <person name="Bendahmane M."/>
        </authorList>
    </citation>
    <scope>NUCLEOTIDE SEQUENCE [LARGE SCALE GENOMIC DNA]</scope>
    <source>
        <strain evidence="3">cv. Old Blush</strain>
    </source>
</reference>
<evidence type="ECO:0000313" key="2">
    <source>
        <dbReference type="EMBL" id="PRQ52367.1"/>
    </source>
</evidence>
<organism evidence="2 3">
    <name type="scientific">Rosa chinensis</name>
    <name type="common">China rose</name>
    <dbReference type="NCBI Taxonomy" id="74649"/>
    <lineage>
        <taxon>Eukaryota</taxon>
        <taxon>Viridiplantae</taxon>
        <taxon>Streptophyta</taxon>
        <taxon>Embryophyta</taxon>
        <taxon>Tracheophyta</taxon>
        <taxon>Spermatophyta</taxon>
        <taxon>Magnoliopsida</taxon>
        <taxon>eudicotyledons</taxon>
        <taxon>Gunneridae</taxon>
        <taxon>Pentapetalae</taxon>
        <taxon>rosids</taxon>
        <taxon>fabids</taxon>
        <taxon>Rosales</taxon>
        <taxon>Rosaceae</taxon>
        <taxon>Rosoideae</taxon>
        <taxon>Rosoideae incertae sedis</taxon>
        <taxon>Rosa</taxon>
    </lineage>
</organism>
<dbReference type="AlphaFoldDB" id="A0A2P6S112"/>
<evidence type="ECO:0000256" key="1">
    <source>
        <dbReference type="SAM" id="Phobius"/>
    </source>
</evidence>
<dbReference type="Proteomes" id="UP000238479">
    <property type="component" value="Chromosome 2"/>
</dbReference>
<proteinExistence type="predicted"/>
<keyword evidence="1" id="KW-0812">Transmembrane</keyword>
<feature type="transmembrane region" description="Helical" evidence="1">
    <location>
        <begin position="27"/>
        <end position="48"/>
    </location>
</feature>
<dbReference type="Gramene" id="PRQ52367">
    <property type="protein sequence ID" value="PRQ52367"/>
    <property type="gene ID" value="RchiOBHm_Chr2g0154701"/>
</dbReference>
<sequence length="87" mass="10155">MIFFHTSIAQQFPLLHQRHCGFLLHRLLFYNGISLSLQLQLRICFFVSSSLSSEFPSSIIVQQFHIDFILPLLNILFSPSLFCFCFV</sequence>
<name>A0A2P6S112_ROSCH</name>
<protein>
    <submittedName>
        <fullName evidence="2">Uncharacterized protein</fullName>
    </submittedName>
</protein>
<gene>
    <name evidence="2" type="ORF">RchiOBHm_Chr2g0154701</name>
</gene>
<keyword evidence="1" id="KW-0472">Membrane</keyword>
<comment type="caution">
    <text evidence="2">The sequence shown here is derived from an EMBL/GenBank/DDBJ whole genome shotgun (WGS) entry which is preliminary data.</text>
</comment>